<dbReference type="SMART" id="SM00439">
    <property type="entry name" value="BAH"/>
    <property type="match status" value="1"/>
</dbReference>
<dbReference type="PROSITE" id="PS50013">
    <property type="entry name" value="CHROMO_2"/>
    <property type="match status" value="1"/>
</dbReference>
<dbReference type="InterPro" id="IPR000953">
    <property type="entry name" value="Chromo/chromo_shadow_dom"/>
</dbReference>
<evidence type="ECO:0000259" key="13">
    <source>
        <dbReference type="PROSITE" id="PS51038"/>
    </source>
</evidence>
<protein>
    <recommendedName>
        <fullName evidence="2">DNA (cytosine-5-)-methyltransferase</fullName>
        <ecNumber evidence="2">2.1.1.37</ecNumber>
    </recommendedName>
</protein>
<dbReference type="InterPro" id="IPR018117">
    <property type="entry name" value="C5_DNA_meth_AS"/>
</dbReference>
<keyword evidence="6" id="KW-0238">DNA-binding</keyword>
<organism evidence="14 15">
    <name type="scientific">Cuscuta australis</name>
    <dbReference type="NCBI Taxonomy" id="267555"/>
    <lineage>
        <taxon>Eukaryota</taxon>
        <taxon>Viridiplantae</taxon>
        <taxon>Streptophyta</taxon>
        <taxon>Embryophyta</taxon>
        <taxon>Tracheophyta</taxon>
        <taxon>Spermatophyta</taxon>
        <taxon>Magnoliopsida</taxon>
        <taxon>eudicotyledons</taxon>
        <taxon>Gunneridae</taxon>
        <taxon>Pentapetalae</taxon>
        <taxon>asterids</taxon>
        <taxon>lamiids</taxon>
        <taxon>Solanales</taxon>
        <taxon>Convolvulaceae</taxon>
        <taxon>Cuscuteae</taxon>
        <taxon>Cuscuta</taxon>
        <taxon>Cuscuta subgen. Grammica</taxon>
        <taxon>Cuscuta sect. Cleistogrammica</taxon>
    </lineage>
</organism>
<feature type="compositionally biased region" description="Low complexity" evidence="11">
    <location>
        <begin position="7"/>
        <end position="24"/>
    </location>
</feature>
<dbReference type="AlphaFoldDB" id="A0A328DCH2"/>
<dbReference type="PROSITE" id="PS00094">
    <property type="entry name" value="C5_MTASE_1"/>
    <property type="match status" value="1"/>
</dbReference>
<dbReference type="Proteomes" id="UP000249390">
    <property type="component" value="Unassembled WGS sequence"/>
</dbReference>
<evidence type="ECO:0000313" key="14">
    <source>
        <dbReference type="EMBL" id="RAL41583.1"/>
    </source>
</evidence>
<evidence type="ECO:0000256" key="4">
    <source>
        <dbReference type="ARBA" id="ARBA00022679"/>
    </source>
</evidence>
<feature type="region of interest" description="Disordered" evidence="11">
    <location>
        <begin position="1"/>
        <end position="30"/>
    </location>
</feature>
<dbReference type="GO" id="GO:0003682">
    <property type="term" value="F:chromatin binding"/>
    <property type="evidence" value="ECO:0007669"/>
    <property type="project" value="InterPro"/>
</dbReference>
<feature type="region of interest" description="Disordered" evidence="11">
    <location>
        <begin position="73"/>
        <end position="129"/>
    </location>
</feature>
<dbReference type="Gene3D" id="3.40.50.150">
    <property type="entry name" value="Vaccinia Virus protein VP39"/>
    <property type="match status" value="1"/>
</dbReference>
<dbReference type="InterPro" id="IPR050390">
    <property type="entry name" value="C5-Methyltransferase"/>
</dbReference>
<dbReference type="PROSITE" id="PS00598">
    <property type="entry name" value="CHROMO_1"/>
    <property type="match status" value="1"/>
</dbReference>
<evidence type="ECO:0000256" key="10">
    <source>
        <dbReference type="PROSITE-ProRule" id="PRU01016"/>
    </source>
</evidence>
<gene>
    <name evidence="14" type="ORF">DM860_013117</name>
</gene>
<evidence type="ECO:0000256" key="5">
    <source>
        <dbReference type="ARBA" id="ARBA00022691"/>
    </source>
</evidence>
<feature type="compositionally biased region" description="Basic and acidic residues" evidence="11">
    <location>
        <begin position="150"/>
        <end position="173"/>
    </location>
</feature>
<evidence type="ECO:0000256" key="6">
    <source>
        <dbReference type="ARBA" id="ARBA00023125"/>
    </source>
</evidence>
<evidence type="ECO:0000256" key="3">
    <source>
        <dbReference type="ARBA" id="ARBA00022603"/>
    </source>
</evidence>
<keyword evidence="4 10" id="KW-0808">Transferase</keyword>
<accession>A0A328DCH2</accession>
<evidence type="ECO:0000256" key="1">
    <source>
        <dbReference type="ARBA" id="ARBA00004123"/>
    </source>
</evidence>
<dbReference type="PANTHER" id="PTHR10629">
    <property type="entry name" value="CYTOSINE-SPECIFIC METHYLTRANSFERASE"/>
    <property type="match status" value="1"/>
</dbReference>
<dbReference type="Gene3D" id="3.90.120.10">
    <property type="entry name" value="DNA Methylase, subunit A, domain 2"/>
    <property type="match status" value="1"/>
</dbReference>
<dbReference type="PROSITE" id="PS51679">
    <property type="entry name" value="SAM_MT_C5"/>
    <property type="match status" value="1"/>
</dbReference>
<dbReference type="GO" id="GO:0005634">
    <property type="term" value="C:nucleus"/>
    <property type="evidence" value="ECO:0007669"/>
    <property type="project" value="UniProtKB-SubCell"/>
</dbReference>
<feature type="compositionally biased region" description="Basic and acidic residues" evidence="11">
    <location>
        <begin position="230"/>
        <end position="240"/>
    </location>
</feature>
<comment type="caution">
    <text evidence="14">The sequence shown here is derived from an EMBL/GenBank/DDBJ whole genome shotgun (WGS) entry which is preliminary data.</text>
</comment>
<dbReference type="GO" id="GO:0032259">
    <property type="term" value="P:methylation"/>
    <property type="evidence" value="ECO:0007669"/>
    <property type="project" value="UniProtKB-KW"/>
</dbReference>
<feature type="region of interest" description="Disordered" evidence="11">
    <location>
        <begin position="150"/>
        <end position="180"/>
    </location>
</feature>
<keyword evidence="7" id="KW-0539">Nucleus</keyword>
<dbReference type="PANTHER" id="PTHR10629:SF34">
    <property type="entry name" value="DNA (CYTOSINE-5)-METHYLTRANSFERASE CMT2"/>
    <property type="match status" value="1"/>
</dbReference>
<dbReference type="Gene3D" id="2.30.30.490">
    <property type="match status" value="1"/>
</dbReference>
<evidence type="ECO:0000256" key="2">
    <source>
        <dbReference type="ARBA" id="ARBA00011975"/>
    </source>
</evidence>
<evidence type="ECO:0000259" key="12">
    <source>
        <dbReference type="PROSITE" id="PS50013"/>
    </source>
</evidence>
<dbReference type="PROSITE" id="PS51038">
    <property type="entry name" value="BAH"/>
    <property type="match status" value="1"/>
</dbReference>
<feature type="domain" description="Chromo" evidence="12">
    <location>
        <begin position="627"/>
        <end position="683"/>
    </location>
</feature>
<comment type="similarity">
    <text evidence="10">Belongs to the class I-like SAM-binding methyltransferase superfamily. C5-methyltransferase family.</text>
</comment>
<comment type="subcellular location">
    <subcellularLocation>
        <location evidence="1">Nucleus</location>
    </subcellularLocation>
</comment>
<dbReference type="CDD" id="cd18635">
    <property type="entry name" value="CD_CMT3_like"/>
    <property type="match status" value="1"/>
</dbReference>
<dbReference type="Pfam" id="PF00145">
    <property type="entry name" value="DNA_methylase"/>
    <property type="match status" value="1"/>
</dbReference>
<evidence type="ECO:0000256" key="11">
    <source>
        <dbReference type="SAM" id="MobiDB-lite"/>
    </source>
</evidence>
<dbReference type="EMBL" id="NQVE01000186">
    <property type="protein sequence ID" value="RAL41583.1"/>
    <property type="molecule type" value="Genomic_DNA"/>
</dbReference>
<dbReference type="EC" id="2.1.1.37" evidence="2"/>
<evidence type="ECO:0000256" key="7">
    <source>
        <dbReference type="ARBA" id="ARBA00023242"/>
    </source>
</evidence>
<dbReference type="GO" id="GO:0003677">
    <property type="term" value="F:DNA binding"/>
    <property type="evidence" value="ECO:0007669"/>
    <property type="project" value="UniProtKB-KW"/>
</dbReference>
<dbReference type="SMART" id="SM00298">
    <property type="entry name" value="CHROMO"/>
    <property type="match status" value="1"/>
</dbReference>
<evidence type="ECO:0000313" key="15">
    <source>
        <dbReference type="Proteomes" id="UP000249390"/>
    </source>
</evidence>
<dbReference type="InterPro" id="IPR001525">
    <property type="entry name" value="C5_MeTfrase"/>
</dbReference>
<reference evidence="14 15" key="1">
    <citation type="submission" date="2018-06" db="EMBL/GenBank/DDBJ databases">
        <title>The Genome of Cuscuta australis (Dodder) Provides Insight into the Evolution of Plant Parasitism.</title>
        <authorList>
            <person name="Liu H."/>
        </authorList>
    </citation>
    <scope>NUCLEOTIDE SEQUENCE [LARGE SCALE GENOMIC DNA]</scope>
    <source>
        <strain evidence="15">cv. Yunnan</strain>
        <tissue evidence="14">Vines</tissue>
    </source>
</reference>
<evidence type="ECO:0000256" key="8">
    <source>
        <dbReference type="ARBA" id="ARBA00047422"/>
    </source>
</evidence>
<dbReference type="Pfam" id="PF01426">
    <property type="entry name" value="BAH"/>
    <property type="match status" value="1"/>
</dbReference>
<proteinExistence type="inferred from homology"/>
<feature type="compositionally biased region" description="Basic and acidic residues" evidence="11">
    <location>
        <begin position="108"/>
        <end position="118"/>
    </location>
</feature>
<dbReference type="GO" id="GO:0003886">
    <property type="term" value="F:DNA (cytosine-5-)-methyltransferase activity"/>
    <property type="evidence" value="ECO:0007669"/>
    <property type="project" value="UniProtKB-EC"/>
</dbReference>
<dbReference type="PRINTS" id="PR00105">
    <property type="entry name" value="C5METTRFRASE"/>
</dbReference>
<dbReference type="InterPro" id="IPR023779">
    <property type="entry name" value="Chromodomain_CS"/>
</dbReference>
<dbReference type="InterPro" id="IPR016197">
    <property type="entry name" value="Chromo-like_dom_sf"/>
</dbReference>
<dbReference type="InterPro" id="IPR029063">
    <property type="entry name" value="SAM-dependent_MTases_sf"/>
</dbReference>
<evidence type="ECO:0000256" key="9">
    <source>
        <dbReference type="PIRSR" id="PIRSR037404-1"/>
    </source>
</evidence>
<keyword evidence="15" id="KW-1185">Reference proteome</keyword>
<keyword evidence="5 10" id="KW-0949">S-adenosyl-L-methionine</keyword>
<dbReference type="InterPro" id="IPR001025">
    <property type="entry name" value="BAH_dom"/>
</dbReference>
<feature type="domain" description="BAH" evidence="13">
    <location>
        <begin position="361"/>
        <end position="477"/>
    </location>
</feature>
<sequence>MVKKPSKISSRSSTPAPSSSRPSIGVGKSAKKRDALALALYVDAESGHLSVPLKVFYPDSDFPTQVNVRRSMRVTSNKYRSAPPALPPARSKSAPAGPLLLTSPSRKSGSEFNKERQRCNGVASDMQKRLRPRKTVVEVGVRGKQVEKCDPQKHISALGDKHERSRQGKRSDSVKNTSMKEALDGEVKIASMRIGSHESFFENKYSITSDVVTKDEWMDPVSSALADTSEESKSEKRNSDTDANSVKCLRSRKIKFGLVSQRAAVKTSALGNACGSGGEVLRLEEKVACTPSKGKEKKGKSIACFVGEPIPAEEAQERWRWRYDLKSQRREKQGWILNANEEDEVILNVGCHYAQANIFGSILNIGDCAYVQGEDMKKHVGRILEFFKTTGGEDYFRVQWFFRAEDTVMKDAATLHDKRRLFYSTLTNDNLLDCLISKVNVTIISSGLDFQVDHIPPSDFYCDMEYCVDYSTFRNLPTAVCSVRNSELPSLFNASYEPIPTYPVEKLKSGEPVKVDLSLLDLYAGCGGMSTGLCIGAKLSGLNLVTKWAVDYEKSACDSLKLNHPETQVRNEPVEHFLTLLKEWEKLCEDFGSTDSNGGPVEVLEDTEEGEDTCIYLPDSDDSDAEYEILRLVDICYGDPNGTGKPCIHFQVRWKGFGPSEDTWEPIDGLKNSKESIHDFVRKGKRSRILPLPGDVDVICGGPPCQGISGYNRHRNVNAPLEDEKNRQIIIFMDVVEFLRPKYVFMENVPDILRFDKGSLGRYALSRLVRVRYQTRLGILAAGCYGLPQFRLRVFILAALSSEKLPPFPLPTHDVIMRHWPSLEFERNVVAYDEGQPRELEEALVLQDALSDLPAVTSREVREEMPYCMPPESDFQKYIRLPEHEIMGSTASTEVRGMKDPVLYDHRPRLLSEEDITRVSLIPHRKGANFLDFPGVILVNNTAHRDPNKEPELLPSGRPLVPDCIFTFQQGKSKRPFARLWWDETVATLVTFPNCFSHAILHPDQDRVLTIREYARLQGFPDSYRFCGTISERYCQLGNAVAIPVGRALGYALGMAFQSLTGDEPLIKLPPKFAFSKPPVEEIVEQNRFSDC</sequence>
<comment type="catalytic activity">
    <reaction evidence="8">
        <text>a 2'-deoxycytidine in DNA + S-adenosyl-L-methionine = a 5-methyl-2'-deoxycytidine in DNA + S-adenosyl-L-homocysteine + H(+)</text>
        <dbReference type="Rhea" id="RHEA:13681"/>
        <dbReference type="Rhea" id="RHEA-COMP:11369"/>
        <dbReference type="Rhea" id="RHEA-COMP:11370"/>
        <dbReference type="ChEBI" id="CHEBI:15378"/>
        <dbReference type="ChEBI" id="CHEBI:57856"/>
        <dbReference type="ChEBI" id="CHEBI:59789"/>
        <dbReference type="ChEBI" id="CHEBI:85452"/>
        <dbReference type="ChEBI" id="CHEBI:85454"/>
        <dbReference type="EC" id="2.1.1.37"/>
    </reaction>
</comment>
<dbReference type="GO" id="GO:0044027">
    <property type="term" value="P:negative regulation of gene expression via chromosomal CpG island methylation"/>
    <property type="evidence" value="ECO:0007669"/>
    <property type="project" value="TreeGrafter"/>
</dbReference>
<dbReference type="InterPro" id="IPR043151">
    <property type="entry name" value="BAH_sf"/>
</dbReference>
<feature type="region of interest" description="Disordered" evidence="11">
    <location>
        <begin position="223"/>
        <end position="244"/>
    </location>
</feature>
<feature type="active site" evidence="9 10">
    <location>
        <position position="705"/>
    </location>
</feature>
<dbReference type="GO" id="GO:0006346">
    <property type="term" value="P:DNA methylation-dependent constitutive heterochromatin formation"/>
    <property type="evidence" value="ECO:0007669"/>
    <property type="project" value="InterPro"/>
</dbReference>
<name>A0A328DCH2_9ASTE</name>
<dbReference type="SUPFAM" id="SSF53335">
    <property type="entry name" value="S-adenosyl-L-methionine-dependent methyltransferases"/>
    <property type="match status" value="1"/>
</dbReference>
<keyword evidence="3 10" id="KW-0489">Methyltransferase</keyword>
<dbReference type="SUPFAM" id="SSF54160">
    <property type="entry name" value="Chromo domain-like"/>
    <property type="match status" value="1"/>
</dbReference>